<keyword evidence="3" id="KW-1185">Reference proteome</keyword>
<comment type="caution">
    <text evidence="2">The sequence shown here is derived from an EMBL/GenBank/DDBJ whole genome shotgun (WGS) entry which is preliminary data.</text>
</comment>
<dbReference type="Gene3D" id="1.10.150.650">
    <property type="match status" value="1"/>
</dbReference>
<dbReference type="RefSeq" id="WP_066866103.1">
    <property type="nucleotide sequence ID" value="NZ_CABKVV010000014.1"/>
</dbReference>
<dbReference type="PANTHER" id="PTHR42924">
    <property type="entry name" value="EXONUCLEASE"/>
    <property type="match status" value="1"/>
</dbReference>
<sequence>MNIDLHCHTKMSDGSTGIGELIDLAKLRQIETLAVTDHDTFAGSVRAVVLGKRAGVTVVPGVEISTLDHSRGKRAHLLCYYPKNAGRLEGLLRKITENRRAAMSISIQKVLHIYPMPMTMILTRAHGSTNIFKQHVMQALMDAGYTDEIFGNTFKKLFHPKYGLAYTRIEYPDVFDVIEEIHSAGGAAVLAHPSEYESIDLMQELCEKGLLEGIEGFHPRNSDEDLQAILNCCQKYQLPMTGGTDFHGCYTTACLPLGSYLTPENQFELLKKKKIS</sequence>
<feature type="domain" description="Polymerase/histidinol phosphatase N-terminal" evidence="1">
    <location>
        <begin position="3"/>
        <end position="68"/>
    </location>
</feature>
<dbReference type="InterPro" id="IPR016195">
    <property type="entry name" value="Pol/histidinol_Pase-like"/>
</dbReference>
<proteinExistence type="predicted"/>
<dbReference type="InterPro" id="IPR004013">
    <property type="entry name" value="PHP_dom"/>
</dbReference>
<name>A0ABT1S385_9FIRM</name>
<organism evidence="2 3">
    <name type="scientific">Neglectibacter timonensis</name>
    <dbReference type="NCBI Taxonomy" id="1776382"/>
    <lineage>
        <taxon>Bacteria</taxon>
        <taxon>Bacillati</taxon>
        <taxon>Bacillota</taxon>
        <taxon>Clostridia</taxon>
        <taxon>Eubacteriales</taxon>
        <taxon>Oscillospiraceae</taxon>
        <taxon>Neglectibacter</taxon>
    </lineage>
</organism>
<dbReference type="Proteomes" id="UP001524473">
    <property type="component" value="Unassembled WGS sequence"/>
</dbReference>
<evidence type="ECO:0000259" key="1">
    <source>
        <dbReference type="SMART" id="SM00481"/>
    </source>
</evidence>
<protein>
    <submittedName>
        <fullName evidence="2">PHP domain-containing protein</fullName>
    </submittedName>
</protein>
<dbReference type="InterPro" id="IPR003141">
    <property type="entry name" value="Pol/His_phosphatase_N"/>
</dbReference>
<dbReference type="EMBL" id="JANFZH010000047">
    <property type="protein sequence ID" value="MCQ4841389.1"/>
    <property type="molecule type" value="Genomic_DNA"/>
</dbReference>
<dbReference type="InterPro" id="IPR052018">
    <property type="entry name" value="PHP_domain"/>
</dbReference>
<dbReference type="GeneID" id="90533200"/>
<dbReference type="SMART" id="SM00481">
    <property type="entry name" value="POLIIIAc"/>
    <property type="match status" value="1"/>
</dbReference>
<reference evidence="2 3" key="1">
    <citation type="submission" date="2022-06" db="EMBL/GenBank/DDBJ databases">
        <title>Isolation of gut microbiota from human fecal samples.</title>
        <authorList>
            <person name="Pamer E.G."/>
            <person name="Barat B."/>
            <person name="Waligurski E."/>
            <person name="Medina S."/>
            <person name="Paddock L."/>
            <person name="Mostad J."/>
        </authorList>
    </citation>
    <scope>NUCLEOTIDE SEQUENCE [LARGE SCALE GENOMIC DNA]</scope>
    <source>
        <strain evidence="2 3">DFI.9.73</strain>
    </source>
</reference>
<dbReference type="SUPFAM" id="SSF89550">
    <property type="entry name" value="PHP domain-like"/>
    <property type="match status" value="1"/>
</dbReference>
<accession>A0ABT1S385</accession>
<evidence type="ECO:0000313" key="3">
    <source>
        <dbReference type="Proteomes" id="UP001524473"/>
    </source>
</evidence>
<dbReference type="PANTHER" id="PTHR42924:SF3">
    <property type="entry name" value="POLYMERASE_HISTIDINOL PHOSPHATASE N-TERMINAL DOMAIN-CONTAINING PROTEIN"/>
    <property type="match status" value="1"/>
</dbReference>
<evidence type="ECO:0000313" key="2">
    <source>
        <dbReference type="EMBL" id="MCQ4841389.1"/>
    </source>
</evidence>
<dbReference type="Pfam" id="PF02811">
    <property type="entry name" value="PHP"/>
    <property type="match status" value="1"/>
</dbReference>
<gene>
    <name evidence="2" type="ORF">NE695_15870</name>
</gene>
<dbReference type="CDD" id="cd07438">
    <property type="entry name" value="PHP_HisPPase_AMP"/>
    <property type="match status" value="1"/>
</dbReference>
<dbReference type="Gene3D" id="3.20.20.140">
    <property type="entry name" value="Metal-dependent hydrolases"/>
    <property type="match status" value="1"/>
</dbReference>